<evidence type="ECO:0000256" key="3">
    <source>
        <dbReference type="ARBA" id="ARBA00023295"/>
    </source>
</evidence>
<dbReference type="AlphaFoldDB" id="A0A1L8MKX4"/>
<dbReference type="SUPFAM" id="SSF51445">
    <property type="entry name" value="(Trans)glycosidases"/>
    <property type="match status" value="1"/>
</dbReference>
<dbReference type="GO" id="GO:0008422">
    <property type="term" value="F:beta-glucosidase activity"/>
    <property type="evidence" value="ECO:0007669"/>
    <property type="project" value="TreeGrafter"/>
</dbReference>
<keyword evidence="2" id="KW-0378">Hydrolase</keyword>
<dbReference type="EMBL" id="LZDD01000003">
    <property type="protein sequence ID" value="OJF71335.1"/>
    <property type="molecule type" value="Genomic_DNA"/>
</dbReference>
<gene>
    <name evidence="5" type="ORF">A9Q68_09060</name>
</gene>
<dbReference type="Proteomes" id="UP000182015">
    <property type="component" value="Unassembled WGS sequence"/>
</dbReference>
<keyword evidence="3" id="KW-0326">Glycosidase</keyword>
<evidence type="ECO:0000313" key="5">
    <source>
        <dbReference type="EMBL" id="OJF71335.1"/>
    </source>
</evidence>
<protein>
    <submittedName>
        <fullName evidence="5">6-phospho-beta-glucosidase</fullName>
    </submittedName>
</protein>
<reference evidence="6" key="1">
    <citation type="submission" date="2016-06" db="EMBL/GenBank/DDBJ databases">
        <authorList>
            <person name="de Vries S.P.W."/>
            <person name="Hadjirin N.F."/>
            <person name="Lay E.M."/>
            <person name="Zadoks R.N."/>
            <person name="Peacock S.J."/>
            <person name="Parkhill J."/>
            <person name="Grant A.J."/>
            <person name="Mcdougall S."/>
            <person name="Holmes M.A."/>
        </authorList>
    </citation>
    <scope>NUCLEOTIDE SEQUENCE [LARGE SCALE GENOMIC DNA]</scope>
    <source>
        <strain evidence="6">NZ1587</strain>
    </source>
</reference>
<proteinExistence type="inferred from homology"/>
<sequence length="469" mass="55700">MKIKIPENFILGAATSAWQTEGWVGKKPGQDSFLDKWFQEEPFVWHQGQGPKEATNFMEMYQDDLDLMSQIGISHYRTSINWSRFFVDYENLIVDEDYASHIDALIDGLLAIGVQPIICLEHYEVPYQLMEKYDAWSSKKVVDLFAQYAQLVFQRYGDRVQQWVTFNEPIVSQTRCYLDAIRWPHERNSKKWMLWNYHKVLATAKVVKIFHEGGYSGRIGCIINPEMVYPRSSSQEDLDAARRYDLFYNRVFLDPMIKGSYPEELIELCKENDIYFDPTEEELALISTNRLDFVGLNQYYPKRVKSQRFAWREGEHFHPEKYYEDFQLPGRQMNQSRGWEIYPQIMYDLSLYMNRNYPDIPWFIAENGMGQENEENFKDQSGMIDDQYRIDYISQHLYHLLRGVEEGSKCEGYMLWAFTDCVSPMNAFKNRYGLVSIDLENDKKRSLKKSAYWFKSVIENQSFELENKM</sequence>
<dbReference type="InterPro" id="IPR001360">
    <property type="entry name" value="Glyco_hydro_1"/>
</dbReference>
<dbReference type="PANTHER" id="PTHR10353:SF139">
    <property type="entry name" value="6-PHOSPHO-BETA-GLUCOSIDASE GMUD"/>
    <property type="match status" value="1"/>
</dbReference>
<dbReference type="InterPro" id="IPR017853">
    <property type="entry name" value="GH"/>
</dbReference>
<keyword evidence="6" id="KW-1185">Reference proteome</keyword>
<comment type="caution">
    <text evidence="5">The sequence shown here is derived from an EMBL/GenBank/DDBJ whole genome shotgun (WGS) entry which is preliminary data.</text>
</comment>
<dbReference type="RefSeq" id="WP_071794399.1">
    <property type="nucleotide sequence ID" value="NZ_LZDD01000003.1"/>
</dbReference>
<comment type="similarity">
    <text evidence="1 4">Belongs to the glycosyl hydrolase 1 family.</text>
</comment>
<dbReference type="OrthoDB" id="9765195at2"/>
<evidence type="ECO:0000256" key="1">
    <source>
        <dbReference type="ARBA" id="ARBA00010838"/>
    </source>
</evidence>
<evidence type="ECO:0000256" key="2">
    <source>
        <dbReference type="ARBA" id="ARBA00022801"/>
    </source>
</evidence>
<evidence type="ECO:0000256" key="4">
    <source>
        <dbReference type="RuleBase" id="RU003690"/>
    </source>
</evidence>
<dbReference type="GO" id="GO:0016052">
    <property type="term" value="P:carbohydrate catabolic process"/>
    <property type="evidence" value="ECO:0007669"/>
    <property type="project" value="TreeGrafter"/>
</dbReference>
<dbReference type="PANTHER" id="PTHR10353">
    <property type="entry name" value="GLYCOSYL HYDROLASE"/>
    <property type="match status" value="1"/>
</dbReference>
<dbReference type="Pfam" id="PF00232">
    <property type="entry name" value="Glyco_hydro_1"/>
    <property type="match status" value="1"/>
</dbReference>
<dbReference type="PRINTS" id="PR00131">
    <property type="entry name" value="GLHYDRLASE1"/>
</dbReference>
<dbReference type="FunFam" id="3.20.20.80:FF:000004">
    <property type="entry name" value="Beta-glucosidase 6-phospho-beta-glucosidase"/>
    <property type="match status" value="1"/>
</dbReference>
<dbReference type="GO" id="GO:0005829">
    <property type="term" value="C:cytosol"/>
    <property type="evidence" value="ECO:0007669"/>
    <property type="project" value="TreeGrafter"/>
</dbReference>
<dbReference type="STRING" id="1856638.A9Q68_09060"/>
<organism evidence="5 6">
    <name type="scientific">Streptococcus bovimastitidis</name>
    <dbReference type="NCBI Taxonomy" id="1856638"/>
    <lineage>
        <taxon>Bacteria</taxon>
        <taxon>Bacillati</taxon>
        <taxon>Bacillota</taxon>
        <taxon>Bacilli</taxon>
        <taxon>Lactobacillales</taxon>
        <taxon>Streptococcaceae</taxon>
        <taxon>Streptococcus</taxon>
    </lineage>
</organism>
<evidence type="ECO:0000313" key="6">
    <source>
        <dbReference type="Proteomes" id="UP000182015"/>
    </source>
</evidence>
<dbReference type="Gene3D" id="3.20.20.80">
    <property type="entry name" value="Glycosidases"/>
    <property type="match status" value="1"/>
</dbReference>
<name>A0A1L8MKX4_9STRE</name>
<accession>A0A1L8MKX4</accession>